<evidence type="ECO:0000256" key="2">
    <source>
        <dbReference type="ARBA" id="ARBA00013081"/>
    </source>
</evidence>
<dbReference type="Gene3D" id="3.40.50.1240">
    <property type="entry name" value="Phosphoglycerate mutase-like"/>
    <property type="match status" value="1"/>
</dbReference>
<dbReference type="SUPFAM" id="SSF53254">
    <property type="entry name" value="Phosphoglycerate mutase-like"/>
    <property type="match status" value="1"/>
</dbReference>
<comment type="similarity">
    <text evidence="1">Belongs to the phosphoglycerate mutase family. BPG-dependent PGAM subfamily.</text>
</comment>
<dbReference type="InterPro" id="IPR029033">
    <property type="entry name" value="His_PPase_superfam"/>
</dbReference>
<dbReference type="InterPro" id="IPR051021">
    <property type="entry name" value="Mito_Ser/Thr_phosphatase"/>
</dbReference>
<name>A0ABN7S752_OIKDI</name>
<keyword evidence="3" id="KW-1210">Necrosis</keyword>
<dbReference type="CDD" id="cd07067">
    <property type="entry name" value="HP_PGM_like"/>
    <property type="match status" value="1"/>
</dbReference>
<dbReference type="PANTHER" id="PTHR20935">
    <property type="entry name" value="PHOSPHOGLYCERATE MUTASE-RELATED"/>
    <property type="match status" value="1"/>
</dbReference>
<gene>
    <name evidence="8" type="ORF">OKIOD_LOCUS5092</name>
</gene>
<evidence type="ECO:0000313" key="9">
    <source>
        <dbReference type="Proteomes" id="UP001158576"/>
    </source>
</evidence>
<dbReference type="EMBL" id="OU015569">
    <property type="protein sequence ID" value="CAG5094412.1"/>
    <property type="molecule type" value="Genomic_DNA"/>
</dbReference>
<dbReference type="EC" id="3.1.3.16" evidence="2"/>
<dbReference type="InterPro" id="IPR013078">
    <property type="entry name" value="His_Pase_superF_clade-1"/>
</dbReference>
<protein>
    <recommendedName>
        <fullName evidence="5">Serine/threonine-protein phosphatase PGAM5, mitochondrial</fullName>
        <ecNumber evidence="2">3.1.3.16</ecNumber>
    </recommendedName>
    <alternativeName>
        <fullName evidence="7">Phosphoglycerate mutase family member 5</fullName>
    </alternativeName>
    <alternativeName>
        <fullName evidence="6">Serine/threonine-protein phosphatase Pgam5, mitochondrial</fullName>
    </alternativeName>
</protein>
<keyword evidence="9" id="KW-1185">Reference proteome</keyword>
<keyword evidence="4" id="KW-0378">Hydrolase</keyword>
<evidence type="ECO:0000256" key="4">
    <source>
        <dbReference type="ARBA" id="ARBA00022801"/>
    </source>
</evidence>
<sequence>MVIRTFLPFVGSVCAAKGLQKYLAQPKLKVAAKEETEKADWDYNWDHRHPQADWTDEMKEKYKVKKTRHVYLIRHGQYMDGEKDADRVLSEKGREQARLCGEYLKASGIKPTQFVHSTMTRATETANIINSVLQVDCKVESSDLIREGCPIEPSPPLKGYPEKPWTEYKESAAIEAGFRKFIRRAKPSSEENEAAVIVCHGNVIRYFFCRGLQLPPSAWLHLSVSHCSVTQMHMRPSGTVGSRAVGNNSFLPRKYVTFTNRE</sequence>
<evidence type="ECO:0000256" key="1">
    <source>
        <dbReference type="ARBA" id="ARBA00006717"/>
    </source>
</evidence>
<proteinExistence type="inferred from homology"/>
<evidence type="ECO:0000256" key="5">
    <source>
        <dbReference type="ARBA" id="ARBA00039765"/>
    </source>
</evidence>
<reference evidence="8 9" key="1">
    <citation type="submission" date="2021-04" db="EMBL/GenBank/DDBJ databases">
        <authorList>
            <person name="Bliznina A."/>
        </authorList>
    </citation>
    <scope>NUCLEOTIDE SEQUENCE [LARGE SCALE GENOMIC DNA]</scope>
</reference>
<evidence type="ECO:0000256" key="6">
    <source>
        <dbReference type="ARBA" id="ARBA00040722"/>
    </source>
</evidence>
<dbReference type="SMART" id="SM00855">
    <property type="entry name" value="PGAM"/>
    <property type="match status" value="1"/>
</dbReference>
<dbReference type="Pfam" id="PF00300">
    <property type="entry name" value="His_Phos_1"/>
    <property type="match status" value="1"/>
</dbReference>
<evidence type="ECO:0000256" key="3">
    <source>
        <dbReference type="ARBA" id="ARBA00022590"/>
    </source>
</evidence>
<organism evidence="8 9">
    <name type="scientific">Oikopleura dioica</name>
    <name type="common">Tunicate</name>
    <dbReference type="NCBI Taxonomy" id="34765"/>
    <lineage>
        <taxon>Eukaryota</taxon>
        <taxon>Metazoa</taxon>
        <taxon>Chordata</taxon>
        <taxon>Tunicata</taxon>
        <taxon>Appendicularia</taxon>
        <taxon>Copelata</taxon>
        <taxon>Oikopleuridae</taxon>
        <taxon>Oikopleura</taxon>
    </lineage>
</organism>
<evidence type="ECO:0000313" key="8">
    <source>
        <dbReference type="EMBL" id="CAG5094412.1"/>
    </source>
</evidence>
<dbReference type="PANTHER" id="PTHR20935:SF0">
    <property type="entry name" value="SERINE_THREONINE-PROTEIN PHOSPHATASE PGAM5, MITOCHONDRIAL"/>
    <property type="match status" value="1"/>
</dbReference>
<accession>A0ABN7S752</accession>
<dbReference type="Proteomes" id="UP001158576">
    <property type="component" value="Chromosome XSR"/>
</dbReference>
<evidence type="ECO:0000256" key="7">
    <source>
        <dbReference type="ARBA" id="ARBA00041839"/>
    </source>
</evidence>